<organism evidence="1">
    <name type="scientific">Ralstonia solanacearum</name>
    <name type="common">Pseudomonas solanacearum</name>
    <dbReference type="NCBI Taxonomy" id="305"/>
    <lineage>
        <taxon>Bacteria</taxon>
        <taxon>Pseudomonadati</taxon>
        <taxon>Pseudomonadota</taxon>
        <taxon>Betaproteobacteria</taxon>
        <taxon>Burkholderiales</taxon>
        <taxon>Burkholderiaceae</taxon>
        <taxon>Ralstonia</taxon>
        <taxon>Ralstonia solanacearum species complex</taxon>
    </lineage>
</organism>
<reference evidence="1" key="1">
    <citation type="submission" date="2015-10" db="EMBL/GenBank/DDBJ databases">
        <authorList>
            <person name="Gilbert D.G."/>
        </authorList>
    </citation>
    <scope>NUCLEOTIDE SEQUENCE</scope>
    <source>
        <strain evidence="1">Phyl III-seqv23</strain>
    </source>
</reference>
<dbReference type="AlphaFoldDB" id="A0A0S4WZA8"/>
<proteinExistence type="predicted"/>
<sequence>MAQPFGDFAGVSPRIEFRRYV</sequence>
<name>A0A0S4WZA8_RALSL</name>
<protein>
    <submittedName>
        <fullName evidence="1">Uncharacterized protein</fullName>
    </submittedName>
</protein>
<accession>A0A0S4WZA8</accession>
<gene>
    <name evidence="1" type="ORF">RUN215_v1_1060027</name>
</gene>
<evidence type="ECO:0000313" key="1">
    <source>
        <dbReference type="EMBL" id="CUV56983.1"/>
    </source>
</evidence>
<dbReference type="EMBL" id="LN899820">
    <property type="protein sequence ID" value="CUV56983.1"/>
    <property type="molecule type" value="Genomic_DNA"/>
</dbReference>